<reference evidence="3 4" key="1">
    <citation type="submission" date="2024-09" db="EMBL/GenBank/DDBJ databases">
        <authorList>
            <person name="Sun Q."/>
            <person name="Mori K."/>
        </authorList>
    </citation>
    <scope>NUCLEOTIDE SEQUENCE [LARGE SCALE GENOMIC DNA]</scope>
    <source>
        <strain evidence="3 4">TBRC 1851</strain>
    </source>
</reference>
<dbReference type="RefSeq" id="WP_394301530.1">
    <property type="nucleotide sequence ID" value="NZ_JBHMQT010000032.1"/>
</dbReference>
<accession>A0ABV6U5U1</accession>
<dbReference type="Pfam" id="PF01025">
    <property type="entry name" value="GrpE"/>
    <property type="match status" value="1"/>
</dbReference>
<dbReference type="InterPro" id="IPR000740">
    <property type="entry name" value="GrpE"/>
</dbReference>
<dbReference type="InterPro" id="IPR009012">
    <property type="entry name" value="GrpE_head"/>
</dbReference>
<dbReference type="SUPFAM" id="SSF51064">
    <property type="entry name" value="Head domain of nucleotide exchange factor GrpE"/>
    <property type="match status" value="1"/>
</dbReference>
<feature type="compositionally biased region" description="Low complexity" evidence="2">
    <location>
        <begin position="54"/>
        <end position="66"/>
    </location>
</feature>
<evidence type="ECO:0000313" key="3">
    <source>
        <dbReference type="EMBL" id="MFC0863377.1"/>
    </source>
</evidence>
<protein>
    <submittedName>
        <fullName evidence="3">Nucleotide exchange factor GrpE</fullName>
    </submittedName>
</protein>
<sequence length="168" mass="17964">MDGWAIGSVVAAAASFVAGCASGLAYARRGAPPAPPPPEHEASTWAEIDYEDLAGGPAEEPAAQPARDGELIGICIDIANRLRDDNPALWERLNERLAKVGVDAVVPDGEPFDPEVYDAVDRQPTDDPARHLTVASTLFAGYSDRGTWVRRPEVIVYVNEDPAEETAK</sequence>
<keyword evidence="1" id="KW-0143">Chaperone</keyword>
<feature type="region of interest" description="Disordered" evidence="2">
    <location>
        <begin position="29"/>
        <end position="66"/>
    </location>
</feature>
<evidence type="ECO:0000256" key="2">
    <source>
        <dbReference type="SAM" id="MobiDB-lite"/>
    </source>
</evidence>
<keyword evidence="4" id="KW-1185">Reference proteome</keyword>
<gene>
    <name evidence="3" type="primary">grpE</name>
    <name evidence="3" type="ORF">ACFHYQ_13845</name>
</gene>
<dbReference type="Proteomes" id="UP001589870">
    <property type="component" value="Unassembled WGS sequence"/>
</dbReference>
<comment type="caution">
    <text evidence="3">The sequence shown here is derived from an EMBL/GenBank/DDBJ whole genome shotgun (WGS) entry which is preliminary data.</text>
</comment>
<name>A0ABV6U5U1_9ACTN</name>
<evidence type="ECO:0000313" key="4">
    <source>
        <dbReference type="Proteomes" id="UP001589870"/>
    </source>
</evidence>
<organism evidence="3 4">
    <name type="scientific">Sphaerimonospora cavernae</name>
    <dbReference type="NCBI Taxonomy" id="1740611"/>
    <lineage>
        <taxon>Bacteria</taxon>
        <taxon>Bacillati</taxon>
        <taxon>Actinomycetota</taxon>
        <taxon>Actinomycetes</taxon>
        <taxon>Streptosporangiales</taxon>
        <taxon>Streptosporangiaceae</taxon>
        <taxon>Sphaerimonospora</taxon>
    </lineage>
</organism>
<dbReference type="Gene3D" id="2.30.22.10">
    <property type="entry name" value="Head domain of nucleotide exchange factor GrpE"/>
    <property type="match status" value="1"/>
</dbReference>
<dbReference type="EMBL" id="JBHMQT010000032">
    <property type="protein sequence ID" value="MFC0863377.1"/>
    <property type="molecule type" value="Genomic_DNA"/>
</dbReference>
<evidence type="ECO:0000256" key="1">
    <source>
        <dbReference type="ARBA" id="ARBA00023186"/>
    </source>
</evidence>
<proteinExistence type="predicted"/>